<feature type="chain" id="PRO_5045383997" evidence="1">
    <location>
        <begin position="22"/>
        <end position="185"/>
    </location>
</feature>
<dbReference type="Proteomes" id="UP000671960">
    <property type="component" value="Chromosome"/>
</dbReference>
<keyword evidence="3" id="KW-1185">Reference proteome</keyword>
<evidence type="ECO:0000313" key="3">
    <source>
        <dbReference type="Proteomes" id="UP000671960"/>
    </source>
</evidence>
<accession>A0ABX7UUN0</accession>
<protein>
    <submittedName>
        <fullName evidence="2">Uncharacterized protein</fullName>
    </submittedName>
</protein>
<proteinExistence type="predicted"/>
<organism evidence="2 3">
    <name type="scientific">Brenneria izadpanahii</name>
    <dbReference type="NCBI Taxonomy" id="2722756"/>
    <lineage>
        <taxon>Bacteria</taxon>
        <taxon>Pseudomonadati</taxon>
        <taxon>Pseudomonadota</taxon>
        <taxon>Gammaproteobacteria</taxon>
        <taxon>Enterobacterales</taxon>
        <taxon>Pectobacteriaceae</taxon>
        <taxon>Brenneria</taxon>
    </lineage>
</organism>
<evidence type="ECO:0000313" key="2">
    <source>
        <dbReference type="EMBL" id="QTF07910.1"/>
    </source>
</evidence>
<feature type="signal peptide" evidence="1">
    <location>
        <begin position="1"/>
        <end position="21"/>
    </location>
</feature>
<evidence type="ECO:0000256" key="1">
    <source>
        <dbReference type="SAM" id="SignalP"/>
    </source>
</evidence>
<sequence length="185" mass="21238">MNIKYITITFFFTFFSLAAMASDSGGYIDKPTEKASELVKKYVISGDSDKPSILNNLTKLADSNPENINVIRIYTSLLSSERMYKKAISYLEPINKSKTTSSLLLQECMLKDRINKTDLSCYKKVVFLSEKNGTENMDYLMALFFSDDEKFEKKKNTLIKNNHSLENNFSIFSYDKKSVLQSIYP</sequence>
<reference evidence="2 3" key="1">
    <citation type="submission" date="2020-03" db="EMBL/GenBank/DDBJ databases">
        <authorList>
            <person name="Bakhshi Ganjeh M."/>
        </authorList>
    </citation>
    <scope>NUCLEOTIDE SEQUENCE [LARGE SCALE GENOMIC DNA]</scope>
    <source>
        <strain evidence="3">Iran 50</strain>
    </source>
</reference>
<dbReference type="RefSeq" id="WP_208230533.1">
    <property type="nucleotide sequence ID" value="NZ_CP050854.1"/>
</dbReference>
<name>A0ABX7UUN0_9GAMM</name>
<gene>
    <name evidence="2" type="ORF">HC231_08175</name>
</gene>
<dbReference type="EMBL" id="CP050854">
    <property type="protein sequence ID" value="QTF07910.1"/>
    <property type="molecule type" value="Genomic_DNA"/>
</dbReference>
<keyword evidence="1" id="KW-0732">Signal</keyword>